<dbReference type="RefSeq" id="WP_122925222.1">
    <property type="nucleotide sequence ID" value="NZ_JARMEQ010000014.1"/>
</dbReference>
<proteinExistence type="predicted"/>
<dbReference type="InterPro" id="IPR039446">
    <property type="entry name" value="DauR-like"/>
</dbReference>
<dbReference type="EMBL" id="RHHU01000011">
    <property type="protein sequence ID" value="RNB83301.1"/>
    <property type="molecule type" value="Genomic_DNA"/>
</dbReference>
<dbReference type="PANTHER" id="PTHR35568">
    <property type="entry name" value="TRANSCRIPTIONAL REGULATOR DAUR"/>
    <property type="match status" value="1"/>
</dbReference>
<dbReference type="PANTHER" id="PTHR35568:SF1">
    <property type="entry name" value="TRANSCRIPTIONAL REGULATOR DAUR"/>
    <property type="match status" value="1"/>
</dbReference>
<evidence type="ECO:0000313" key="3">
    <source>
        <dbReference type="EMBL" id="RNB83301.1"/>
    </source>
</evidence>
<dbReference type="InterPro" id="IPR013559">
    <property type="entry name" value="YheO"/>
</dbReference>
<comment type="caution">
    <text evidence="3">The sequence shown here is derived from an EMBL/GenBank/DDBJ whole genome shotgun (WGS) entry which is preliminary data.</text>
</comment>
<reference evidence="3 4" key="1">
    <citation type="submission" date="2018-10" db="EMBL/GenBank/DDBJ databases">
        <title>Phylogenomics of Brevibacillus.</title>
        <authorList>
            <person name="Dunlap C."/>
        </authorList>
    </citation>
    <scope>NUCLEOTIDE SEQUENCE [LARGE SCALE GENOMIC DNA]</scope>
    <source>
        <strain evidence="3 4">JCM 15774</strain>
    </source>
</reference>
<keyword evidence="4" id="KW-1185">Reference proteome</keyword>
<feature type="domain" description="YheO-like" evidence="1">
    <location>
        <begin position="8"/>
        <end position="120"/>
    </location>
</feature>
<gene>
    <name evidence="3" type="ORF">EDM59_19320</name>
</gene>
<dbReference type="AlphaFoldDB" id="A0A3M8D6Q4"/>
<feature type="domain" description="Transcriptional regulator DauR-like HTH" evidence="2">
    <location>
        <begin position="164"/>
        <end position="222"/>
    </location>
</feature>
<name>A0A3M8D6Q4_9BACL</name>
<dbReference type="Pfam" id="PF13309">
    <property type="entry name" value="HTH_22"/>
    <property type="match status" value="1"/>
</dbReference>
<evidence type="ECO:0000259" key="2">
    <source>
        <dbReference type="Pfam" id="PF13309"/>
    </source>
</evidence>
<dbReference type="Pfam" id="PF08348">
    <property type="entry name" value="PAS_6"/>
    <property type="match status" value="1"/>
</dbReference>
<sequence>MKGLESKLSNYVPLVEFLGSVLGSHCEVVLHDVSNIESSIVAIKNSHVSSRKVGGSLTDLALQILKEKSYLEKDFLINYSGKTKDGKVVRSSTFFIKDELGNVAGMLCINMDVSSLVETRNHLEELIQGVRAAAPGGLNLEGKSLDAVVNPIEDLHTSIEDLTTSIIMKTLSEVDVPPDRMSPEEKMRVVQRLSEKGVFLIKGAVAEVAKHLKTSEATVYRYNSKIDQ</sequence>
<evidence type="ECO:0000259" key="1">
    <source>
        <dbReference type="Pfam" id="PF08348"/>
    </source>
</evidence>
<organism evidence="3 4">
    <name type="scientific">Brevibacillus nitrificans</name>
    <dbReference type="NCBI Taxonomy" id="651560"/>
    <lineage>
        <taxon>Bacteria</taxon>
        <taxon>Bacillati</taxon>
        <taxon>Bacillota</taxon>
        <taxon>Bacilli</taxon>
        <taxon>Bacillales</taxon>
        <taxon>Paenibacillaceae</taxon>
        <taxon>Brevibacillus</taxon>
    </lineage>
</organism>
<dbReference type="Proteomes" id="UP000269573">
    <property type="component" value="Unassembled WGS sequence"/>
</dbReference>
<dbReference type="InterPro" id="IPR039445">
    <property type="entry name" value="DauR-like_HTH"/>
</dbReference>
<accession>A0A3M8D6Q4</accession>
<evidence type="ECO:0000313" key="4">
    <source>
        <dbReference type="Proteomes" id="UP000269573"/>
    </source>
</evidence>
<protein>
    <submittedName>
        <fullName evidence="3">YheO-like PAS domain protein</fullName>
    </submittedName>
</protein>